<sequence>MEFLVTVAKRTAVEFPCDGGEAVFARVQGFKQVLLPFYA</sequence>
<name>A0A392W571_9FABA</name>
<dbReference type="Proteomes" id="UP000265520">
    <property type="component" value="Unassembled WGS sequence"/>
</dbReference>
<evidence type="ECO:0000313" key="2">
    <source>
        <dbReference type="Proteomes" id="UP000265520"/>
    </source>
</evidence>
<protein>
    <submittedName>
        <fullName evidence="1">Uncharacterized protein</fullName>
    </submittedName>
</protein>
<reference evidence="1 2" key="1">
    <citation type="journal article" date="2018" name="Front. Plant Sci.">
        <title>Red Clover (Trifolium pratense) and Zigzag Clover (T. medium) - A Picture of Genomic Similarities and Differences.</title>
        <authorList>
            <person name="Dluhosova J."/>
            <person name="Istvanek J."/>
            <person name="Nedelnik J."/>
            <person name="Repkova J."/>
        </authorList>
    </citation>
    <scope>NUCLEOTIDE SEQUENCE [LARGE SCALE GENOMIC DNA]</scope>
    <source>
        <strain evidence="2">cv. 10/8</strain>
        <tissue evidence="1">Leaf</tissue>
    </source>
</reference>
<keyword evidence="2" id="KW-1185">Reference proteome</keyword>
<dbReference type="AlphaFoldDB" id="A0A392W571"/>
<comment type="caution">
    <text evidence="1">The sequence shown here is derived from an EMBL/GenBank/DDBJ whole genome shotgun (WGS) entry which is preliminary data.</text>
</comment>
<dbReference type="EMBL" id="LXQA011390032">
    <property type="protein sequence ID" value="MCI95546.1"/>
    <property type="molecule type" value="Genomic_DNA"/>
</dbReference>
<feature type="non-terminal residue" evidence="1">
    <location>
        <position position="39"/>
    </location>
</feature>
<evidence type="ECO:0000313" key="1">
    <source>
        <dbReference type="EMBL" id="MCI95546.1"/>
    </source>
</evidence>
<proteinExistence type="predicted"/>
<accession>A0A392W571</accession>
<organism evidence="1 2">
    <name type="scientific">Trifolium medium</name>
    <dbReference type="NCBI Taxonomy" id="97028"/>
    <lineage>
        <taxon>Eukaryota</taxon>
        <taxon>Viridiplantae</taxon>
        <taxon>Streptophyta</taxon>
        <taxon>Embryophyta</taxon>
        <taxon>Tracheophyta</taxon>
        <taxon>Spermatophyta</taxon>
        <taxon>Magnoliopsida</taxon>
        <taxon>eudicotyledons</taxon>
        <taxon>Gunneridae</taxon>
        <taxon>Pentapetalae</taxon>
        <taxon>rosids</taxon>
        <taxon>fabids</taxon>
        <taxon>Fabales</taxon>
        <taxon>Fabaceae</taxon>
        <taxon>Papilionoideae</taxon>
        <taxon>50 kb inversion clade</taxon>
        <taxon>NPAAA clade</taxon>
        <taxon>Hologalegina</taxon>
        <taxon>IRL clade</taxon>
        <taxon>Trifolieae</taxon>
        <taxon>Trifolium</taxon>
    </lineage>
</organism>